<gene>
    <name evidence="2" type="ORF">GTA08_BOTSDO04903</name>
</gene>
<dbReference type="AlphaFoldDB" id="A0A8H4IUZ9"/>
<evidence type="ECO:0000313" key="3">
    <source>
        <dbReference type="Proteomes" id="UP000572817"/>
    </source>
</evidence>
<dbReference type="Pfam" id="PF06985">
    <property type="entry name" value="HET"/>
    <property type="match status" value="1"/>
</dbReference>
<dbReference type="PANTHER" id="PTHR24148">
    <property type="entry name" value="ANKYRIN REPEAT DOMAIN-CONTAINING PROTEIN 39 HOMOLOG-RELATED"/>
    <property type="match status" value="1"/>
</dbReference>
<dbReference type="OrthoDB" id="4850726at2759"/>
<proteinExistence type="predicted"/>
<name>A0A8H4IUZ9_9PEZI</name>
<comment type="caution">
    <text evidence="2">The sequence shown here is derived from an EMBL/GenBank/DDBJ whole genome shotgun (WGS) entry which is preliminary data.</text>
</comment>
<dbReference type="InterPro" id="IPR010730">
    <property type="entry name" value="HET"/>
</dbReference>
<accession>A0A8H4IUZ9</accession>
<sequence length="435" mass="48770">MPIGANLACALRYLRHPDRSRTLWIDAICIDQSLNEEKNAQVKRMAQMYSYAHRVIIWLGKEQDESTHALTTLKYFGEQVEYTADECIGDSPGALEPTWWDAERRLPYDAATWSSLVSLFSRPWFSRVWVLQEALLANQRALVQCGDYSIPWSILRKAMVVLAEKVGLPAELFATLGSYRTGLLTKSTWNLPRLLLWGRFRKCTDDRDKIYGMLSLVSPAVAMNISVDYNMSAGEVYRDALLAHAELTKRLELLRHCQLEHRCTGGPSWVPNFAAERGRFFGFRKGHTRQASGHSAAQIRRPSPNVLEATGVSCATVTSARKVPAGDLNGAFQATQQWKPDGLWTGGYVTGGSTFDGFLEVIAKGRLRDRYPNIPPFPTMHGLRQGLSDAMRGNSSIDNALDYFKEELKVDGTFFFETQEGYLGVSQSQPEEGAN</sequence>
<dbReference type="PANTHER" id="PTHR24148:SF64">
    <property type="entry name" value="HETEROKARYON INCOMPATIBILITY DOMAIN-CONTAINING PROTEIN"/>
    <property type="match status" value="1"/>
</dbReference>
<dbReference type="EMBL" id="WWBZ02000033">
    <property type="protein sequence ID" value="KAF4306862.1"/>
    <property type="molecule type" value="Genomic_DNA"/>
</dbReference>
<feature type="domain" description="Heterokaryon incompatibility" evidence="1">
    <location>
        <begin position="3"/>
        <end position="133"/>
    </location>
</feature>
<organism evidence="2 3">
    <name type="scientific">Botryosphaeria dothidea</name>
    <dbReference type="NCBI Taxonomy" id="55169"/>
    <lineage>
        <taxon>Eukaryota</taxon>
        <taxon>Fungi</taxon>
        <taxon>Dikarya</taxon>
        <taxon>Ascomycota</taxon>
        <taxon>Pezizomycotina</taxon>
        <taxon>Dothideomycetes</taxon>
        <taxon>Dothideomycetes incertae sedis</taxon>
        <taxon>Botryosphaeriales</taxon>
        <taxon>Botryosphaeriaceae</taxon>
        <taxon>Botryosphaeria</taxon>
    </lineage>
</organism>
<reference evidence="2" key="1">
    <citation type="submission" date="2020-04" db="EMBL/GenBank/DDBJ databases">
        <title>Genome Assembly and Annotation of Botryosphaeria dothidea sdau 11-99, a Latent Pathogen of Apple Fruit Ring Rot in China.</title>
        <authorList>
            <person name="Yu C."/>
            <person name="Diao Y."/>
            <person name="Lu Q."/>
            <person name="Zhao J."/>
            <person name="Cui S."/>
            <person name="Peng C."/>
            <person name="He B."/>
            <person name="Liu H."/>
        </authorList>
    </citation>
    <scope>NUCLEOTIDE SEQUENCE [LARGE SCALE GENOMIC DNA]</scope>
    <source>
        <strain evidence="2">Sdau11-99</strain>
    </source>
</reference>
<keyword evidence="3" id="KW-1185">Reference proteome</keyword>
<protein>
    <recommendedName>
        <fullName evidence="1">Heterokaryon incompatibility domain-containing protein</fullName>
    </recommendedName>
</protein>
<evidence type="ECO:0000259" key="1">
    <source>
        <dbReference type="Pfam" id="PF06985"/>
    </source>
</evidence>
<dbReference type="Proteomes" id="UP000572817">
    <property type="component" value="Unassembled WGS sequence"/>
</dbReference>
<evidence type="ECO:0000313" key="2">
    <source>
        <dbReference type="EMBL" id="KAF4306862.1"/>
    </source>
</evidence>
<dbReference type="InterPro" id="IPR052895">
    <property type="entry name" value="HetReg/Transcr_Mod"/>
</dbReference>